<dbReference type="EMBL" id="CM032185">
    <property type="protein sequence ID" value="KAG7091934.1"/>
    <property type="molecule type" value="Genomic_DNA"/>
</dbReference>
<dbReference type="GeneID" id="66077402"/>
<dbReference type="GO" id="GO:0031380">
    <property type="term" value="C:nuclear RNA-directed RNA polymerase complex"/>
    <property type="evidence" value="ECO:0007669"/>
    <property type="project" value="TreeGrafter"/>
</dbReference>
<sequence length="1042" mass="117911">MTPYKFLPQKRTALFNFLESPKPTKLPRTLTDPIIGARDHPQAFILIKDPELERVFSATKLPFGVQFEIARIANNKNKQEQLKSIKEHIRDITDSGQRSRNRNVEGVTRLHRNLKLESRFSHAEIAATTPWLALDLEEAVLSQDQYGGVGHRSLKELGLDDMQGKKEASNDLYFGDTVDFLAKMDSLTKICLERAVKAPSNKLKRRFGSTRIMRCKIPEKLLGKGPEIVKFFEQPIALWSWVFRAFYAKDESVYLFRTNETVDGDGQIQETAQGLSVLKLVDWINSLEWNGSQKMSKWATRVSLVLSPSVPGPLLERHAIHELKDIISTEGSDLTDGCGIGNTSFFRAIQERYGLAGAPNAIQFRLYGAKGMLLLDAQTEDKGTPEIWLRQSQIKIRYSVKPDIDPSHLTVDILRLSRVRSPARLSTEVIINLHHNGVPADVFKDIAEENLKAKIEPFFDFGVDEQDMTMASKRLWKTAEEAENVLNAVKARHDVTTVRFRGYSEQDKDADGLQEANGEAQSTAWWPDPCSGCPSSIAETIMDLLLAGFHPRNCTFLRDKIYRLAKKKIEIMCTKHNWHMAASATAYAVPDPYAVLGPNQIYFRSSSKEFVVGGSSLKTDIVTGEVLITRSPCKLPTDVRKVQSIDHPALANIHDVVVFPVKGSRRLIDFLAGGDYDGDRVTVIWNPALVAPFTNSPDKFSVEPPHIKQCFNEETETVKQFSIRHYQLSHDSERIKSLQGYLLGGLQDRFLVGLYSMRHDKWTYTHGLHHELTIREAYMFCAVLDSLKSGRKLLPEVRRRDIHYPSKDAVLPWKTVLERISPQTNSTPSFKQTPTNSLIRDHGHLGRFIMDELSEVAREQFRKWTARAETIFDAKSQQPDKRQSTFILGADPDLYGPWEKVLAIAKRRADESNPDYSLQNDLQLIRSHVESVMNRPHYLNKGSSFTDKSIVSRQDEIRALSREFSLRPQLVDMSSICDNATLTRLRASCAYALCRNNTGYQFPWVVAFHELCLMKADSSSSFKPVIGAFADSLNLTKAATQA</sequence>
<dbReference type="RefSeq" id="XP_043008404.1">
    <property type="nucleotide sequence ID" value="XM_043153120.1"/>
</dbReference>
<evidence type="ECO:0000256" key="1">
    <source>
        <dbReference type="RuleBase" id="RU363098"/>
    </source>
</evidence>
<dbReference type="InterPro" id="IPR057596">
    <property type="entry name" value="RDRP_core"/>
</dbReference>
<keyword evidence="4" id="KW-1185">Reference proteome</keyword>
<reference evidence="3" key="1">
    <citation type="journal article" date="2021" name="Genome Biol. Evol.">
        <title>The assembled and annotated genome of the fairy-ring fungus Marasmius oreades.</title>
        <authorList>
            <person name="Hiltunen M."/>
            <person name="Ament-Velasquez S.L."/>
            <person name="Johannesson H."/>
        </authorList>
    </citation>
    <scope>NUCLEOTIDE SEQUENCE</scope>
    <source>
        <strain evidence="3">03SP1</strain>
    </source>
</reference>
<dbReference type="AlphaFoldDB" id="A0A9P7RYA3"/>
<dbReference type="Pfam" id="PF05183">
    <property type="entry name" value="RdRP"/>
    <property type="match status" value="1"/>
</dbReference>
<comment type="catalytic activity">
    <reaction evidence="1">
        <text>RNA(n) + a ribonucleoside 5'-triphosphate = RNA(n+1) + diphosphate</text>
        <dbReference type="Rhea" id="RHEA:21248"/>
        <dbReference type="Rhea" id="RHEA-COMP:14527"/>
        <dbReference type="Rhea" id="RHEA-COMP:17342"/>
        <dbReference type="ChEBI" id="CHEBI:33019"/>
        <dbReference type="ChEBI" id="CHEBI:61557"/>
        <dbReference type="ChEBI" id="CHEBI:140395"/>
        <dbReference type="EC" id="2.7.7.48"/>
    </reaction>
</comment>
<dbReference type="GO" id="GO:0003968">
    <property type="term" value="F:RNA-directed RNA polymerase activity"/>
    <property type="evidence" value="ECO:0007669"/>
    <property type="project" value="UniProtKB-KW"/>
</dbReference>
<dbReference type="GO" id="GO:0030422">
    <property type="term" value="P:siRNA processing"/>
    <property type="evidence" value="ECO:0007669"/>
    <property type="project" value="TreeGrafter"/>
</dbReference>
<organism evidence="3 4">
    <name type="scientific">Marasmius oreades</name>
    <name type="common">fairy-ring Marasmius</name>
    <dbReference type="NCBI Taxonomy" id="181124"/>
    <lineage>
        <taxon>Eukaryota</taxon>
        <taxon>Fungi</taxon>
        <taxon>Dikarya</taxon>
        <taxon>Basidiomycota</taxon>
        <taxon>Agaricomycotina</taxon>
        <taxon>Agaricomycetes</taxon>
        <taxon>Agaricomycetidae</taxon>
        <taxon>Agaricales</taxon>
        <taxon>Marasmiineae</taxon>
        <taxon>Marasmiaceae</taxon>
        <taxon>Marasmius</taxon>
    </lineage>
</organism>
<evidence type="ECO:0000313" key="3">
    <source>
        <dbReference type="EMBL" id="KAG7091934.1"/>
    </source>
</evidence>
<protein>
    <recommendedName>
        <fullName evidence="1">RNA-dependent RNA polymerase</fullName>
        <ecNumber evidence="1">2.7.7.48</ecNumber>
    </recommendedName>
</protein>
<keyword evidence="1" id="KW-0808">Transferase</keyword>
<feature type="domain" description="RDRP core" evidence="2">
    <location>
        <begin position="188"/>
        <end position="814"/>
    </location>
</feature>
<evidence type="ECO:0000259" key="2">
    <source>
        <dbReference type="Pfam" id="PF05183"/>
    </source>
</evidence>
<dbReference type="KEGG" id="more:E1B28_008326"/>
<dbReference type="PANTHER" id="PTHR23079">
    <property type="entry name" value="RNA-DEPENDENT RNA POLYMERASE"/>
    <property type="match status" value="1"/>
</dbReference>
<comment type="caution">
    <text evidence="3">The sequence shown here is derived from an EMBL/GenBank/DDBJ whole genome shotgun (WGS) entry which is preliminary data.</text>
</comment>
<dbReference type="Proteomes" id="UP001049176">
    <property type="component" value="Chromosome 5"/>
</dbReference>
<dbReference type="InterPro" id="IPR007855">
    <property type="entry name" value="RDRP"/>
</dbReference>
<dbReference type="OrthoDB" id="10055769at2759"/>
<keyword evidence="1" id="KW-0696">RNA-directed RNA polymerase</keyword>
<name>A0A9P7RYA3_9AGAR</name>
<comment type="similarity">
    <text evidence="1">Belongs to the RdRP family.</text>
</comment>
<proteinExistence type="inferred from homology"/>
<evidence type="ECO:0000313" key="4">
    <source>
        <dbReference type="Proteomes" id="UP001049176"/>
    </source>
</evidence>
<accession>A0A9P7RYA3</accession>
<dbReference type="PANTHER" id="PTHR23079:SF14">
    <property type="entry name" value="RNA-DEPENDENT RNA POLYMERASE"/>
    <property type="match status" value="1"/>
</dbReference>
<keyword evidence="1" id="KW-0694">RNA-binding</keyword>
<dbReference type="GO" id="GO:0003723">
    <property type="term" value="F:RNA binding"/>
    <property type="evidence" value="ECO:0007669"/>
    <property type="project" value="UniProtKB-KW"/>
</dbReference>
<keyword evidence="1" id="KW-0548">Nucleotidyltransferase</keyword>
<dbReference type="EC" id="2.7.7.48" evidence="1"/>
<gene>
    <name evidence="3" type="ORF">E1B28_008326</name>
</gene>